<dbReference type="RefSeq" id="WP_119594283.1">
    <property type="nucleotide sequence ID" value="NZ_QXFM01000138.1"/>
</dbReference>
<gene>
    <name evidence="3" type="ORF">D2V17_17350</name>
</gene>
<dbReference type="EMBL" id="QXFM01000138">
    <property type="protein sequence ID" value="RIV81314.1"/>
    <property type="molecule type" value="Genomic_DNA"/>
</dbReference>
<name>A0A3A1P137_9SPHN</name>
<dbReference type="AlphaFoldDB" id="A0A3A1P137"/>
<evidence type="ECO:0000256" key="1">
    <source>
        <dbReference type="SAM" id="MobiDB-lite"/>
    </source>
</evidence>
<evidence type="ECO:0000313" key="4">
    <source>
        <dbReference type="Proteomes" id="UP000265366"/>
    </source>
</evidence>
<organism evidence="3 4">
    <name type="scientific">Aurantiacibacter xanthus</name>
    <dbReference type="NCBI Taxonomy" id="1784712"/>
    <lineage>
        <taxon>Bacteria</taxon>
        <taxon>Pseudomonadati</taxon>
        <taxon>Pseudomonadota</taxon>
        <taxon>Alphaproteobacteria</taxon>
        <taxon>Sphingomonadales</taxon>
        <taxon>Erythrobacteraceae</taxon>
        <taxon>Aurantiacibacter</taxon>
    </lineage>
</organism>
<evidence type="ECO:0000256" key="2">
    <source>
        <dbReference type="SAM" id="SignalP"/>
    </source>
</evidence>
<dbReference type="OrthoDB" id="7054794at2"/>
<sequence>MPRTLFLIGAASLALALPAAAQEVPEDLTVMPPVSDAYRPSLTSWGEPDLRGSWPINDIADLPVNRPERYGDRFWKTAEEMAAEQGKVDALEEAYEVEDEQSTIGLGHWIEYQAGVRRTSMVVSPADGRLPEWTDEGRRRSALMRSSWLIGQTYDWTDDFDSYDRCITRGFPAAMYPARYNNGLRIFQSPGQVAIVIEMLGTRIIPVGEGGHWPEAVTGWYGSSRGRWVDHNTLEVETTNLTTGASVFSNGTLGVPANNTTPVSEQAKVVERFTMVGPDTITYEMTYEDPVVWTAPFTLRVNWTRDDDYQMFEYACHEGNVQLRGYITSDRARREQEYARGLMLEPVGENAGPPPAMDPAAGGLKRRED</sequence>
<accession>A0A3A1P137</accession>
<protein>
    <submittedName>
        <fullName evidence="3">Uncharacterized protein</fullName>
    </submittedName>
</protein>
<feature type="signal peptide" evidence="2">
    <location>
        <begin position="1"/>
        <end position="21"/>
    </location>
</feature>
<feature type="region of interest" description="Disordered" evidence="1">
    <location>
        <begin position="345"/>
        <end position="369"/>
    </location>
</feature>
<evidence type="ECO:0000313" key="3">
    <source>
        <dbReference type="EMBL" id="RIV81314.1"/>
    </source>
</evidence>
<comment type="caution">
    <text evidence="3">The sequence shown here is derived from an EMBL/GenBank/DDBJ whole genome shotgun (WGS) entry which is preliminary data.</text>
</comment>
<reference evidence="3 4" key="1">
    <citation type="submission" date="2018-08" db="EMBL/GenBank/DDBJ databases">
        <title>Erythrobacter zhengii sp.nov., a bacterium isolated from deep-sea sediment.</title>
        <authorList>
            <person name="Fang C."/>
            <person name="Wu Y.-H."/>
            <person name="Sun C."/>
            <person name="Wang H."/>
            <person name="Cheng H."/>
            <person name="Meng F.-X."/>
            <person name="Wang C.-S."/>
            <person name="Xu X.-W."/>
        </authorList>
    </citation>
    <scope>NUCLEOTIDE SEQUENCE [LARGE SCALE GENOMIC DNA]</scope>
    <source>
        <strain evidence="3 4">CCTCC AB 2015396</strain>
    </source>
</reference>
<feature type="chain" id="PRO_5017442732" evidence="2">
    <location>
        <begin position="22"/>
        <end position="369"/>
    </location>
</feature>
<keyword evidence="4" id="KW-1185">Reference proteome</keyword>
<dbReference type="Proteomes" id="UP000265366">
    <property type="component" value="Unassembled WGS sequence"/>
</dbReference>
<proteinExistence type="predicted"/>
<keyword evidence="2" id="KW-0732">Signal</keyword>